<dbReference type="InterPro" id="IPR027417">
    <property type="entry name" value="P-loop_NTPase"/>
</dbReference>
<dbReference type="FunFam" id="3.40.50.300:FF:000224">
    <property type="entry name" value="Energy-coupling factor transporter ATP-binding protein EcfA"/>
    <property type="match status" value="2"/>
</dbReference>
<reference evidence="10 11" key="1">
    <citation type="submission" date="2016-08" db="EMBL/GenBank/DDBJ databases">
        <title>Genome-based comparison of Moorella thermoacetic strains.</title>
        <authorList>
            <person name="Poehlein A."/>
            <person name="Bengelsdorf F.R."/>
            <person name="Esser C."/>
            <person name="Duerre P."/>
            <person name="Daniel R."/>
        </authorList>
    </citation>
    <scope>NUCLEOTIDE SEQUENCE [LARGE SCALE GENOMIC DNA]</scope>
    <source>
        <strain evidence="10 11">DSM 21394</strain>
    </source>
</reference>
<dbReference type="EC" id="3.6.3.-" evidence="10"/>
<evidence type="ECO:0000256" key="3">
    <source>
        <dbReference type="ARBA" id="ARBA00022448"/>
    </source>
</evidence>
<protein>
    <submittedName>
        <fullName evidence="10">Putative HMP/thiamine import ATP-binding protein YkoD</fullName>
        <ecNumber evidence="10">3.6.3.-</ecNumber>
    </submittedName>
</protein>
<keyword evidence="6 10" id="KW-0067">ATP-binding</keyword>
<evidence type="ECO:0000256" key="2">
    <source>
        <dbReference type="ARBA" id="ARBA00005417"/>
    </source>
</evidence>
<evidence type="ECO:0000256" key="1">
    <source>
        <dbReference type="ARBA" id="ARBA00004202"/>
    </source>
</evidence>
<dbReference type="AlphaFoldDB" id="A0A1J5NR99"/>
<dbReference type="InterPro" id="IPR003593">
    <property type="entry name" value="AAA+_ATPase"/>
</dbReference>
<name>A0A1J5NR99_NEOTH</name>
<dbReference type="CDD" id="cd03225">
    <property type="entry name" value="ABC_cobalt_CbiO_domain1"/>
    <property type="match status" value="2"/>
</dbReference>
<evidence type="ECO:0000256" key="5">
    <source>
        <dbReference type="ARBA" id="ARBA00022741"/>
    </source>
</evidence>
<proteinExistence type="inferred from homology"/>
<evidence type="ECO:0000259" key="9">
    <source>
        <dbReference type="PROSITE" id="PS50893"/>
    </source>
</evidence>
<gene>
    <name evidence="10" type="primary">ykoD_2</name>
    <name evidence="10" type="ORF">MOTE_21280</name>
</gene>
<keyword evidence="7" id="KW-1278">Translocase</keyword>
<comment type="subcellular location">
    <subcellularLocation>
        <location evidence="1">Cell membrane</location>
        <topology evidence="1">Peripheral membrane protein</topology>
    </subcellularLocation>
</comment>
<organism evidence="10 11">
    <name type="scientific">Neomoorella thermoacetica</name>
    <name type="common">Clostridium thermoaceticum</name>
    <dbReference type="NCBI Taxonomy" id="1525"/>
    <lineage>
        <taxon>Bacteria</taxon>
        <taxon>Bacillati</taxon>
        <taxon>Bacillota</taxon>
        <taxon>Clostridia</taxon>
        <taxon>Neomoorellales</taxon>
        <taxon>Neomoorellaceae</taxon>
        <taxon>Neomoorella</taxon>
    </lineage>
</organism>
<dbReference type="NCBIfam" id="NF010167">
    <property type="entry name" value="PRK13648.1"/>
    <property type="match status" value="2"/>
</dbReference>
<evidence type="ECO:0000256" key="7">
    <source>
        <dbReference type="ARBA" id="ARBA00022967"/>
    </source>
</evidence>
<dbReference type="Gene3D" id="3.40.50.300">
    <property type="entry name" value="P-loop containing nucleotide triphosphate hydrolases"/>
    <property type="match status" value="2"/>
</dbReference>
<keyword evidence="10" id="KW-0378">Hydrolase</keyword>
<dbReference type="InterPro" id="IPR003439">
    <property type="entry name" value="ABC_transporter-like_ATP-bd"/>
</dbReference>
<dbReference type="InterPro" id="IPR015856">
    <property type="entry name" value="ABC_transpr_CbiO/EcfA_su"/>
</dbReference>
<comment type="caution">
    <text evidence="10">The sequence shown here is derived from an EMBL/GenBank/DDBJ whole genome shotgun (WGS) entry which is preliminary data.</text>
</comment>
<dbReference type="PROSITE" id="PS00211">
    <property type="entry name" value="ABC_TRANSPORTER_1"/>
    <property type="match status" value="1"/>
</dbReference>
<dbReference type="OrthoDB" id="501320at2"/>
<dbReference type="InterPro" id="IPR050095">
    <property type="entry name" value="ECF_ABC_transporter_ATP-bd"/>
</dbReference>
<dbReference type="PANTHER" id="PTHR43553:SF24">
    <property type="entry name" value="ENERGY-COUPLING FACTOR TRANSPORTER ATP-BINDING PROTEIN ECFA1"/>
    <property type="match status" value="1"/>
</dbReference>
<dbReference type="PROSITE" id="PS50893">
    <property type="entry name" value="ABC_TRANSPORTER_2"/>
    <property type="match status" value="2"/>
</dbReference>
<keyword evidence="8" id="KW-0472">Membrane</keyword>
<dbReference type="SUPFAM" id="SSF52540">
    <property type="entry name" value="P-loop containing nucleoside triphosphate hydrolases"/>
    <property type="match status" value="2"/>
</dbReference>
<evidence type="ECO:0000313" key="10">
    <source>
        <dbReference type="EMBL" id="OIQ58327.1"/>
    </source>
</evidence>
<evidence type="ECO:0000256" key="4">
    <source>
        <dbReference type="ARBA" id="ARBA00022475"/>
    </source>
</evidence>
<dbReference type="Proteomes" id="UP000182811">
    <property type="component" value="Unassembled WGS sequence"/>
</dbReference>
<dbReference type="GO" id="GO:0016887">
    <property type="term" value="F:ATP hydrolysis activity"/>
    <property type="evidence" value="ECO:0007669"/>
    <property type="project" value="InterPro"/>
</dbReference>
<dbReference type="GO" id="GO:0043190">
    <property type="term" value="C:ATP-binding cassette (ABC) transporter complex"/>
    <property type="evidence" value="ECO:0007669"/>
    <property type="project" value="TreeGrafter"/>
</dbReference>
<keyword evidence="3" id="KW-0813">Transport</keyword>
<dbReference type="GO" id="GO:0042626">
    <property type="term" value="F:ATPase-coupled transmembrane transporter activity"/>
    <property type="evidence" value="ECO:0007669"/>
    <property type="project" value="TreeGrafter"/>
</dbReference>
<evidence type="ECO:0000256" key="6">
    <source>
        <dbReference type="ARBA" id="ARBA00022840"/>
    </source>
</evidence>
<dbReference type="SMART" id="SM00382">
    <property type="entry name" value="AAA"/>
    <property type="match status" value="2"/>
</dbReference>
<evidence type="ECO:0000313" key="11">
    <source>
        <dbReference type="Proteomes" id="UP000182811"/>
    </source>
</evidence>
<dbReference type="InterPro" id="IPR017871">
    <property type="entry name" value="ABC_transporter-like_CS"/>
</dbReference>
<accession>A0A1J5NR99</accession>
<feature type="domain" description="ABC transporter" evidence="9">
    <location>
        <begin position="302"/>
        <end position="535"/>
    </location>
</feature>
<dbReference type="Pfam" id="PF00005">
    <property type="entry name" value="ABC_tran"/>
    <property type="match status" value="2"/>
</dbReference>
<feature type="domain" description="ABC transporter" evidence="9">
    <location>
        <begin position="4"/>
        <end position="243"/>
    </location>
</feature>
<dbReference type="EMBL" id="MDDC01000017">
    <property type="protein sequence ID" value="OIQ58327.1"/>
    <property type="molecule type" value="Genomic_DNA"/>
</dbReference>
<sequence>MSLIEIRNLEFTYKGGTQPALKGIDLDINPGEFIVIMGHSGAGKSTLCLTLNGLVPNLKKGAFKGEVKIKGTPTAGHKVSHFARTVVLVFQDFETQLFSTSVELEVAFGPENFNVPPEEIKERVREALQKVRLTGFENRQPANLSGGQKQRLAIASVLSIQPEIICMDEPTTDLDPVGKYEVFSIASALRQEKRMTMIIVEHEVEEALEADRIILMKEGTILAQGTPREILSQSDLLANCAVKPLDMAELFGRLGFKELPLTVEEGLEAWRRAGLTFNQERYRSMVAAQQSAREGKYGQPIIEVKGLRHSYENNFEALKGIDLTIREGEFVAILGQNGSGKTTLVKHFNGLLRPTAGEVVVAGMDTRAESIDKFGRVVGYVFQNPDHQIFAGTVKEEVAYGPKLYGVPPAEIEERVRDALQAVELAGLEEEDPFSLTKGQRQRVAVASILAAKPRVIILDEPTTGLDYKEQRGMMELVRRLNDMGHTIIMVTHSMWVTAEYAHRVVVVKDGRVVMDGPTREVFAREDELEAAFLKPPQIVRFSNRLGATCLSVEEVMACLESREGGAE</sequence>
<keyword evidence="5" id="KW-0547">Nucleotide-binding</keyword>
<evidence type="ECO:0000256" key="8">
    <source>
        <dbReference type="ARBA" id="ARBA00023136"/>
    </source>
</evidence>
<dbReference type="GO" id="GO:0005524">
    <property type="term" value="F:ATP binding"/>
    <property type="evidence" value="ECO:0007669"/>
    <property type="project" value="UniProtKB-KW"/>
</dbReference>
<keyword evidence="4" id="KW-1003">Cell membrane</keyword>
<dbReference type="PANTHER" id="PTHR43553">
    <property type="entry name" value="HEAVY METAL TRANSPORTER"/>
    <property type="match status" value="1"/>
</dbReference>
<comment type="similarity">
    <text evidence="2">Belongs to the ABC transporter superfamily.</text>
</comment>